<reference evidence="1 2" key="1">
    <citation type="submission" date="2021-12" db="EMBL/GenBank/DDBJ databases">
        <title>Discovery of the Pendulisporaceae a myxobacterial family with distinct sporulation behavior and unique specialized metabolism.</title>
        <authorList>
            <person name="Garcia R."/>
            <person name="Popoff A."/>
            <person name="Bader C.D."/>
            <person name="Loehr J."/>
            <person name="Walesch S."/>
            <person name="Walt C."/>
            <person name="Boldt J."/>
            <person name="Bunk B."/>
            <person name="Haeckl F.J.F.P.J."/>
            <person name="Gunesch A.P."/>
            <person name="Birkelbach J."/>
            <person name="Nuebel U."/>
            <person name="Pietschmann T."/>
            <person name="Bach T."/>
            <person name="Mueller R."/>
        </authorList>
    </citation>
    <scope>NUCLEOTIDE SEQUENCE [LARGE SCALE GENOMIC DNA]</scope>
    <source>
        <strain evidence="1 2">MSr11954</strain>
    </source>
</reference>
<accession>A0ABZ2M529</accession>
<dbReference type="SUPFAM" id="SSF142906">
    <property type="entry name" value="YjbR-like"/>
    <property type="match status" value="1"/>
</dbReference>
<sequence>MRPNRLERLRSICLALPEATEKEAWGDPTWRVRDRIFAMQKGNFEGGRPSVWLKAPDGAQRMLVSARPEVIFIPPYVGHKGWIGVYLDGKSIDWGELAALIEDSYRLIAPKRIAASLDAPPKRRT</sequence>
<dbReference type="EMBL" id="CP089984">
    <property type="protein sequence ID" value="WXB18140.1"/>
    <property type="molecule type" value="Genomic_DNA"/>
</dbReference>
<gene>
    <name evidence="1" type="ORF">LZC94_12870</name>
</gene>
<evidence type="ECO:0000313" key="1">
    <source>
        <dbReference type="EMBL" id="WXB18140.1"/>
    </source>
</evidence>
<evidence type="ECO:0000313" key="2">
    <source>
        <dbReference type="Proteomes" id="UP001370348"/>
    </source>
</evidence>
<protein>
    <submittedName>
        <fullName evidence="1">MmcQ/YjbR family DNA-binding protein</fullName>
    </submittedName>
</protein>
<name>A0ABZ2M529_9BACT</name>
<keyword evidence="1" id="KW-0238">DNA-binding</keyword>
<dbReference type="InterPro" id="IPR058532">
    <property type="entry name" value="YjbR/MT2646/Rv2570-like"/>
</dbReference>
<organism evidence="1 2">
    <name type="scientific">Pendulispora albinea</name>
    <dbReference type="NCBI Taxonomy" id="2741071"/>
    <lineage>
        <taxon>Bacteria</taxon>
        <taxon>Pseudomonadati</taxon>
        <taxon>Myxococcota</taxon>
        <taxon>Myxococcia</taxon>
        <taxon>Myxococcales</taxon>
        <taxon>Sorangiineae</taxon>
        <taxon>Pendulisporaceae</taxon>
        <taxon>Pendulispora</taxon>
    </lineage>
</organism>
<dbReference type="Proteomes" id="UP001370348">
    <property type="component" value="Chromosome"/>
</dbReference>
<dbReference type="Pfam" id="PF04237">
    <property type="entry name" value="YjbR"/>
    <property type="match status" value="1"/>
</dbReference>
<proteinExistence type="predicted"/>
<dbReference type="GO" id="GO:0003677">
    <property type="term" value="F:DNA binding"/>
    <property type="evidence" value="ECO:0007669"/>
    <property type="project" value="UniProtKB-KW"/>
</dbReference>
<dbReference type="Gene3D" id="3.90.1150.30">
    <property type="match status" value="1"/>
</dbReference>
<dbReference type="InterPro" id="IPR038056">
    <property type="entry name" value="YjbR-like_sf"/>
</dbReference>
<dbReference type="RefSeq" id="WP_394827782.1">
    <property type="nucleotide sequence ID" value="NZ_CP089984.1"/>
</dbReference>
<keyword evidence="2" id="KW-1185">Reference proteome</keyword>